<reference evidence="7 8" key="1">
    <citation type="submission" date="2021-01" db="EMBL/GenBank/DDBJ databases">
        <title>Whole genome shotgun sequence of Cellulomonas phragmiteti NBRC 110785.</title>
        <authorList>
            <person name="Komaki H."/>
            <person name="Tamura T."/>
        </authorList>
    </citation>
    <scope>NUCLEOTIDE SEQUENCE [LARGE SCALE GENOMIC DNA]</scope>
    <source>
        <strain evidence="7 8">NBRC 110785</strain>
    </source>
</reference>
<accession>A0ABQ4DJT3</accession>
<evidence type="ECO:0000259" key="6">
    <source>
        <dbReference type="Pfam" id="PF01266"/>
    </source>
</evidence>
<feature type="domain" description="FAD dependent oxidoreductase" evidence="6">
    <location>
        <begin position="18"/>
        <end position="400"/>
    </location>
</feature>
<dbReference type="Pfam" id="PF01266">
    <property type="entry name" value="DAO"/>
    <property type="match status" value="1"/>
</dbReference>
<evidence type="ECO:0000256" key="4">
    <source>
        <dbReference type="ARBA" id="ARBA00023002"/>
    </source>
</evidence>
<evidence type="ECO:0000313" key="7">
    <source>
        <dbReference type="EMBL" id="GIG39609.1"/>
    </source>
</evidence>
<evidence type="ECO:0000256" key="1">
    <source>
        <dbReference type="ARBA" id="ARBA00001974"/>
    </source>
</evidence>
<dbReference type="SUPFAM" id="SSF51905">
    <property type="entry name" value="FAD/NAD(P)-binding domain"/>
    <property type="match status" value="1"/>
</dbReference>
<dbReference type="NCBIfam" id="NF008726">
    <property type="entry name" value="PRK11728.1"/>
    <property type="match status" value="1"/>
</dbReference>
<dbReference type="Gene3D" id="3.30.9.10">
    <property type="entry name" value="D-Amino Acid Oxidase, subunit A, domain 2"/>
    <property type="match status" value="1"/>
</dbReference>
<comment type="cofactor">
    <cofactor evidence="1">
        <name>FAD</name>
        <dbReference type="ChEBI" id="CHEBI:57692"/>
    </cofactor>
</comment>
<keyword evidence="2" id="KW-0285">Flavoprotein</keyword>
<evidence type="ECO:0000313" key="8">
    <source>
        <dbReference type="Proteomes" id="UP000614741"/>
    </source>
</evidence>
<dbReference type="PANTHER" id="PTHR43104:SF2">
    <property type="entry name" value="L-2-HYDROXYGLUTARATE DEHYDROGENASE, MITOCHONDRIAL"/>
    <property type="match status" value="1"/>
</dbReference>
<name>A0ABQ4DJT3_9CELL</name>
<evidence type="ECO:0000256" key="3">
    <source>
        <dbReference type="ARBA" id="ARBA00022827"/>
    </source>
</evidence>
<dbReference type="InterPro" id="IPR006076">
    <property type="entry name" value="FAD-dep_OxRdtase"/>
</dbReference>
<keyword evidence="3" id="KW-0274">FAD</keyword>
<organism evidence="7 8">
    <name type="scientific">Cellulomonas phragmiteti</name>
    <dbReference type="NCBI Taxonomy" id="478780"/>
    <lineage>
        <taxon>Bacteria</taxon>
        <taxon>Bacillati</taxon>
        <taxon>Actinomycetota</taxon>
        <taxon>Actinomycetes</taxon>
        <taxon>Micrococcales</taxon>
        <taxon>Cellulomonadaceae</taxon>
        <taxon>Cellulomonas</taxon>
    </lineage>
</organism>
<dbReference type="Gene3D" id="3.50.50.60">
    <property type="entry name" value="FAD/NAD(P)-binding domain"/>
    <property type="match status" value="1"/>
</dbReference>
<evidence type="ECO:0000256" key="2">
    <source>
        <dbReference type="ARBA" id="ARBA00022630"/>
    </source>
</evidence>
<gene>
    <name evidence="7" type="ORF">Cph01nite_13710</name>
</gene>
<keyword evidence="4" id="KW-0560">Oxidoreductase</keyword>
<evidence type="ECO:0000256" key="5">
    <source>
        <dbReference type="ARBA" id="ARBA00037941"/>
    </source>
</evidence>
<comment type="caution">
    <text evidence="7">The sequence shown here is derived from an EMBL/GenBank/DDBJ whole genome shotgun (WGS) entry which is preliminary data.</text>
</comment>
<dbReference type="InterPro" id="IPR036188">
    <property type="entry name" value="FAD/NAD-bd_sf"/>
</dbReference>
<proteinExistence type="inferred from homology"/>
<sequence length="410" mass="43767">MAPAARADDEDGTDDVARIAVVGSGIVGLATAARLARRGDEVLVLEKDEQLAGHQTGRNSGVVHSGLYYAPGSHKARMSRAGAESMLAYARERGIAHERTGKLVVATTAEQVPGLRRLARRAEENGIDAHLLSPAEAREHEPYVRAVEALRVTATGIIDYPAVCRSLADEVREHGGEVRVGTAVERATTVGDTVRLTTSRGEERVDALVSCAGLHSDLLARRSGLEPDARIVPFRGEYFELVPAQEHLVRGLVYPVPDPRFPFLGVHLTRSVHGGVHAGPNAVLALAREGYRWRDVVPAELAQSLAWPGLWRLAARNVVPGAKEMARSASRRLFAASLAQLVPGIRAEDLAPAPAGVRAQALHRDGSLVDDFLVESAPRQVHVLNAPSPAATAALEIAAHLERELDAAIG</sequence>
<comment type="similarity">
    <text evidence="5">Belongs to the L2HGDH family.</text>
</comment>
<keyword evidence="8" id="KW-1185">Reference proteome</keyword>
<protein>
    <submittedName>
        <fullName evidence="7">Hydroxyglutarate oxidase</fullName>
    </submittedName>
</protein>
<dbReference type="Proteomes" id="UP000614741">
    <property type="component" value="Unassembled WGS sequence"/>
</dbReference>
<dbReference type="PANTHER" id="PTHR43104">
    <property type="entry name" value="L-2-HYDROXYGLUTARATE DEHYDROGENASE, MITOCHONDRIAL"/>
    <property type="match status" value="1"/>
</dbReference>
<dbReference type="EMBL" id="BONP01000006">
    <property type="protein sequence ID" value="GIG39609.1"/>
    <property type="molecule type" value="Genomic_DNA"/>
</dbReference>